<organism evidence="2 3">
    <name type="scientific">Anatilimnocola aggregata</name>
    <dbReference type="NCBI Taxonomy" id="2528021"/>
    <lineage>
        <taxon>Bacteria</taxon>
        <taxon>Pseudomonadati</taxon>
        <taxon>Planctomycetota</taxon>
        <taxon>Planctomycetia</taxon>
        <taxon>Pirellulales</taxon>
        <taxon>Pirellulaceae</taxon>
        <taxon>Anatilimnocola</taxon>
    </lineage>
</organism>
<sequence length="97" mass="11473">MTNRAPLIVTIALLLMPVLYVGSYFALVTPGEYQQLIDGSMHWPRHYRLGNAWAGYVYFPVEKLDRRIRPTMWEWEYQLHENGIRPLHAYSKRTPNP</sequence>
<keyword evidence="1" id="KW-0472">Membrane</keyword>
<evidence type="ECO:0000313" key="2">
    <source>
        <dbReference type="EMBL" id="QDU25719.1"/>
    </source>
</evidence>
<keyword evidence="1" id="KW-0812">Transmembrane</keyword>
<keyword evidence="1" id="KW-1133">Transmembrane helix</keyword>
<accession>A0A517Y653</accession>
<reference evidence="2 3" key="1">
    <citation type="submission" date="2019-02" db="EMBL/GenBank/DDBJ databases">
        <title>Deep-cultivation of Planctomycetes and their phenomic and genomic characterization uncovers novel biology.</title>
        <authorList>
            <person name="Wiegand S."/>
            <person name="Jogler M."/>
            <person name="Boedeker C."/>
            <person name="Pinto D."/>
            <person name="Vollmers J."/>
            <person name="Rivas-Marin E."/>
            <person name="Kohn T."/>
            <person name="Peeters S.H."/>
            <person name="Heuer A."/>
            <person name="Rast P."/>
            <person name="Oberbeckmann S."/>
            <person name="Bunk B."/>
            <person name="Jeske O."/>
            <person name="Meyerdierks A."/>
            <person name="Storesund J.E."/>
            <person name="Kallscheuer N."/>
            <person name="Luecker S."/>
            <person name="Lage O.M."/>
            <person name="Pohl T."/>
            <person name="Merkel B.J."/>
            <person name="Hornburger P."/>
            <person name="Mueller R.-W."/>
            <person name="Bruemmer F."/>
            <person name="Labrenz M."/>
            <person name="Spormann A.M."/>
            <person name="Op den Camp H."/>
            <person name="Overmann J."/>
            <person name="Amann R."/>
            <person name="Jetten M.S.M."/>
            <person name="Mascher T."/>
            <person name="Medema M.H."/>
            <person name="Devos D.P."/>
            <person name="Kaster A.-K."/>
            <person name="Ovreas L."/>
            <person name="Rohde M."/>
            <person name="Galperin M.Y."/>
            <person name="Jogler C."/>
        </authorList>
    </citation>
    <scope>NUCLEOTIDE SEQUENCE [LARGE SCALE GENOMIC DNA]</scope>
    <source>
        <strain evidence="2 3">ETA_A8</strain>
    </source>
</reference>
<proteinExistence type="predicted"/>
<protein>
    <submittedName>
        <fullName evidence="2">Uncharacterized protein</fullName>
    </submittedName>
</protein>
<dbReference type="Proteomes" id="UP000315017">
    <property type="component" value="Chromosome"/>
</dbReference>
<feature type="transmembrane region" description="Helical" evidence="1">
    <location>
        <begin position="7"/>
        <end position="27"/>
    </location>
</feature>
<keyword evidence="3" id="KW-1185">Reference proteome</keyword>
<evidence type="ECO:0000256" key="1">
    <source>
        <dbReference type="SAM" id="Phobius"/>
    </source>
</evidence>
<dbReference type="AlphaFoldDB" id="A0A517Y653"/>
<gene>
    <name evidence="2" type="ORF">ETAA8_07890</name>
</gene>
<name>A0A517Y653_9BACT</name>
<evidence type="ECO:0000313" key="3">
    <source>
        <dbReference type="Proteomes" id="UP000315017"/>
    </source>
</evidence>
<dbReference type="RefSeq" id="WP_145085143.1">
    <property type="nucleotide sequence ID" value="NZ_CP036274.1"/>
</dbReference>
<dbReference type="EMBL" id="CP036274">
    <property type="protein sequence ID" value="QDU25719.1"/>
    <property type="molecule type" value="Genomic_DNA"/>
</dbReference>
<dbReference type="KEGG" id="aagg:ETAA8_07890"/>